<evidence type="ECO:0000313" key="1">
    <source>
        <dbReference type="EMBL" id="WZE69777.1"/>
    </source>
</evidence>
<name>A0AAU6RI01_9STAP</name>
<dbReference type="RefSeq" id="WP_420496579.1">
    <property type="nucleotide sequence ID" value="NZ_CP124585.1"/>
</dbReference>
<gene>
    <name evidence="1" type="ORF">QA540_05075</name>
</gene>
<dbReference type="EMBL" id="CP124585">
    <property type="protein sequence ID" value="WZE69777.1"/>
    <property type="molecule type" value="Genomic_DNA"/>
</dbReference>
<organism evidence="1">
    <name type="scientific">Macrococcus psychrotolerans</name>
    <dbReference type="NCBI Taxonomy" id="3039389"/>
    <lineage>
        <taxon>Bacteria</taxon>
        <taxon>Bacillati</taxon>
        <taxon>Bacillota</taxon>
        <taxon>Bacilli</taxon>
        <taxon>Bacillales</taxon>
        <taxon>Staphylococcaceae</taxon>
        <taxon>Macrococcus</taxon>
    </lineage>
</organism>
<protein>
    <submittedName>
        <fullName evidence="1">Uncharacterized protein</fullName>
    </submittedName>
</protein>
<accession>A0AAU6RI01</accession>
<dbReference type="AlphaFoldDB" id="A0AAU6RI01"/>
<proteinExistence type="predicted"/>
<sequence>MLFAENKQVLDNMDLNLFKESHYKGLLEFIAKDLHDLDIKLNGDEVLFTYYDKSDINEKHIADNIRVVIIINDRFHEYSYSTKNESPLITYVSKPKITGVNTFFIEFDEDFETGNLTPKDFISLVINFENDAINIYGHEVYSNKKFNELYKEFVNRIQ</sequence>
<reference evidence="1" key="1">
    <citation type="submission" date="2023-04" db="EMBL/GenBank/DDBJ databases">
        <title>Macrococci isolated from food, foodproducing animals, and human clinical materials.</title>
        <authorList>
            <person name="Maslanova I."/>
            <person name="Svec P."/>
            <person name="Sedlacek I."/>
            <person name="Novakova D."/>
            <person name="Keller J.E."/>
            <person name="Schwendener S."/>
            <person name="Finstrlova A."/>
            <person name="Botka T."/>
            <person name="Kovarovic V."/>
            <person name="Petras P."/>
            <person name="Perreten V."/>
            <person name="Pantucek R."/>
        </authorList>
    </citation>
    <scope>NUCLEOTIDE SEQUENCE</scope>
    <source>
        <strain evidence="1">NRL/St 13/116</strain>
    </source>
</reference>